<dbReference type="RefSeq" id="WP_066344103.1">
    <property type="nucleotide sequence ID" value="NZ_CBCSFJ010000021.1"/>
</dbReference>
<keyword evidence="4" id="KW-1185">Reference proteome</keyword>
<name>A0A193FSW5_9BORD</name>
<gene>
    <name evidence="2" type="ORF">BAU06_02885</name>
    <name evidence="3" type="ORF">BAU08_02865</name>
</gene>
<dbReference type="Proteomes" id="UP000092213">
    <property type="component" value="Chromosome"/>
</dbReference>
<evidence type="ECO:0000313" key="3">
    <source>
        <dbReference type="EMBL" id="ANN70413.1"/>
    </source>
</evidence>
<feature type="domain" description="CinA C-terminal" evidence="1">
    <location>
        <begin position="10"/>
        <end position="167"/>
    </location>
</feature>
<evidence type="ECO:0000313" key="2">
    <source>
        <dbReference type="EMBL" id="ANN65381.1"/>
    </source>
</evidence>
<dbReference type="InterPro" id="IPR036653">
    <property type="entry name" value="CinA-like_C"/>
</dbReference>
<dbReference type="Gene3D" id="3.90.950.20">
    <property type="entry name" value="CinA-like"/>
    <property type="match status" value="1"/>
</dbReference>
<dbReference type="SUPFAM" id="SSF142433">
    <property type="entry name" value="CinA-like"/>
    <property type="match status" value="1"/>
</dbReference>
<evidence type="ECO:0000313" key="5">
    <source>
        <dbReference type="Proteomes" id="UP000092213"/>
    </source>
</evidence>
<protein>
    <submittedName>
        <fullName evidence="3">Damage-inducible protein CinA</fullName>
    </submittedName>
</protein>
<dbReference type="STRING" id="463025.BAU08_02865"/>
<dbReference type="EMBL" id="CP016170">
    <property type="protein sequence ID" value="ANN65381.1"/>
    <property type="molecule type" value="Genomic_DNA"/>
</dbReference>
<dbReference type="OrthoDB" id="9801454at2"/>
<dbReference type="NCBIfam" id="TIGR00199">
    <property type="entry name" value="PncC_domain"/>
    <property type="match status" value="1"/>
</dbReference>
<accession>A0A193FSW5</accession>
<evidence type="ECO:0000259" key="1">
    <source>
        <dbReference type="Pfam" id="PF02464"/>
    </source>
</evidence>
<proteinExistence type="predicted"/>
<dbReference type="Proteomes" id="UP000091897">
    <property type="component" value="Chromosome"/>
</dbReference>
<sequence>MTTFDSHTIALAAALGKELSRRNWMMGTAESCTGGLVAGAITAVAGSSAWFDRGFVTYSNEAKVVDLQVSPDTLNLYGAVSEPVAQEMANGVLLESLASHVAVSTTGIAGPEGGTPGKPVGMVCFGFAVRAGSGITTRAATHVFTGDRAQIREQAVAFALYGLLETLGAKVGEPLPTLA</sequence>
<dbReference type="EMBL" id="CP016171">
    <property type="protein sequence ID" value="ANN70413.1"/>
    <property type="molecule type" value="Genomic_DNA"/>
</dbReference>
<organism evidence="3 5">
    <name type="scientific">Bordetella bronchialis</name>
    <dbReference type="NCBI Taxonomy" id="463025"/>
    <lineage>
        <taxon>Bacteria</taxon>
        <taxon>Pseudomonadati</taxon>
        <taxon>Pseudomonadota</taxon>
        <taxon>Betaproteobacteria</taxon>
        <taxon>Burkholderiales</taxon>
        <taxon>Alcaligenaceae</taxon>
        <taxon>Bordetella</taxon>
    </lineage>
</organism>
<reference evidence="4 5" key="1">
    <citation type="submission" date="2016-06" db="EMBL/GenBank/DDBJ databases">
        <title>Complete genome sequences of Bordetella bronchialis and Bordetella flabilis.</title>
        <authorList>
            <person name="LiPuma J.J."/>
            <person name="Spilker T."/>
        </authorList>
    </citation>
    <scope>NUCLEOTIDE SEQUENCE [LARGE SCALE GENOMIC DNA]</scope>
    <source>
        <strain evidence="3 5">AU17976</strain>
        <strain evidence="2 4">AU3182</strain>
    </source>
</reference>
<dbReference type="Pfam" id="PF02464">
    <property type="entry name" value="CinA"/>
    <property type="match status" value="1"/>
</dbReference>
<evidence type="ECO:0000313" key="4">
    <source>
        <dbReference type="Proteomes" id="UP000091897"/>
    </source>
</evidence>
<dbReference type="AlphaFoldDB" id="A0A193FSW5"/>
<dbReference type="InterPro" id="IPR008136">
    <property type="entry name" value="CinA_C"/>
</dbReference>
<dbReference type="KEGG" id="bbro:BAU06_02885"/>